<organism evidence="5 6">
    <name type="scientific">Parabacteroides goldsteinii CL02T12C30</name>
    <dbReference type="NCBI Taxonomy" id="999418"/>
    <lineage>
        <taxon>Bacteria</taxon>
        <taxon>Pseudomonadati</taxon>
        <taxon>Bacteroidota</taxon>
        <taxon>Bacteroidia</taxon>
        <taxon>Bacteroidales</taxon>
        <taxon>Tannerellaceae</taxon>
        <taxon>Parabacteroides</taxon>
    </lineage>
</organism>
<dbReference type="AlphaFoldDB" id="K5YVP6"/>
<dbReference type="PANTHER" id="PTHR43817:SF1">
    <property type="entry name" value="HYDROLASE, FAMILY 43, PUTATIVE (AFU_ORTHOLOGUE AFUA_3G01660)-RELATED"/>
    <property type="match status" value="1"/>
</dbReference>
<dbReference type="Pfam" id="PF22666">
    <property type="entry name" value="Glyco_hydro_2_N2"/>
    <property type="match status" value="1"/>
</dbReference>
<dbReference type="GO" id="GO:0004553">
    <property type="term" value="F:hydrolase activity, hydrolyzing O-glycosyl compounds"/>
    <property type="evidence" value="ECO:0007669"/>
    <property type="project" value="UniProtKB-ARBA"/>
</dbReference>
<gene>
    <name evidence="5" type="ORF">HMPREF1076_00969</name>
</gene>
<dbReference type="EMBL" id="AGZO01000010">
    <property type="protein sequence ID" value="EKN18342.1"/>
    <property type="molecule type" value="Genomic_DNA"/>
</dbReference>
<feature type="domain" description="Beta-mannosidase-like galactose-binding" evidence="4">
    <location>
        <begin position="982"/>
        <end position="1053"/>
    </location>
</feature>
<reference evidence="5 6" key="1">
    <citation type="submission" date="2012-02" db="EMBL/GenBank/DDBJ databases">
        <title>The Genome Sequence of Parabacteroides goldsteinii CL02T12C30.</title>
        <authorList>
            <consortium name="The Broad Institute Genome Sequencing Platform"/>
            <person name="Earl A."/>
            <person name="Ward D."/>
            <person name="Feldgarden M."/>
            <person name="Gevers D."/>
            <person name="Zitomersky N.L."/>
            <person name="Coyne M.J."/>
            <person name="Comstock L.E."/>
            <person name="Young S.K."/>
            <person name="Zeng Q."/>
            <person name="Gargeya S."/>
            <person name="Fitzgerald M."/>
            <person name="Haas B."/>
            <person name="Abouelleil A."/>
            <person name="Alvarado L."/>
            <person name="Arachchi H.M."/>
            <person name="Berlin A."/>
            <person name="Chapman S.B."/>
            <person name="Gearin G."/>
            <person name="Goldberg J."/>
            <person name="Griggs A."/>
            <person name="Gujja S."/>
            <person name="Hansen M."/>
            <person name="Heiman D."/>
            <person name="Howarth C."/>
            <person name="Larimer J."/>
            <person name="Lui A."/>
            <person name="MacDonald P.J.P."/>
            <person name="McCowen C."/>
            <person name="Montmayeur A."/>
            <person name="Murphy C."/>
            <person name="Neiman D."/>
            <person name="Pearson M."/>
            <person name="Priest M."/>
            <person name="Roberts A."/>
            <person name="Saif S."/>
            <person name="Shea T."/>
            <person name="Sisk P."/>
            <person name="Stolte C."/>
            <person name="Sykes S."/>
            <person name="Wortman J."/>
            <person name="Nusbaum C."/>
            <person name="Birren B."/>
        </authorList>
    </citation>
    <scope>NUCLEOTIDE SEQUENCE [LARGE SCALE GENOMIC DNA]</scope>
    <source>
        <strain evidence="5 6">CL02T12C30</strain>
    </source>
</reference>
<evidence type="ECO:0000256" key="2">
    <source>
        <dbReference type="ARBA" id="ARBA00022801"/>
    </source>
</evidence>
<dbReference type="Gene3D" id="2.60.120.260">
    <property type="entry name" value="Galactose-binding domain-like"/>
    <property type="match status" value="1"/>
</dbReference>
<dbReference type="HOGENOM" id="CLU_003772_2_1_10"/>
<dbReference type="CDD" id="cd03143">
    <property type="entry name" value="A4_beta-galactosidase_middle_domain"/>
    <property type="match status" value="1"/>
</dbReference>
<dbReference type="OrthoDB" id="9761519at2"/>
<dbReference type="Proteomes" id="UP000006330">
    <property type="component" value="Unassembled WGS sequence"/>
</dbReference>
<name>K5YVP6_9BACT</name>
<evidence type="ECO:0000313" key="5">
    <source>
        <dbReference type="EMBL" id="EKN18342.1"/>
    </source>
</evidence>
<evidence type="ECO:0000259" key="4">
    <source>
        <dbReference type="Pfam" id="PF22666"/>
    </source>
</evidence>
<accession>K5YVP6</accession>
<dbReference type="PATRIC" id="fig|999418.3.peg.982"/>
<dbReference type="PANTHER" id="PTHR43817">
    <property type="entry name" value="GLYCOSYL HYDROLASE"/>
    <property type="match status" value="1"/>
</dbReference>
<keyword evidence="2" id="KW-0378">Hydrolase</keyword>
<proteinExistence type="predicted"/>
<dbReference type="InterPro" id="IPR008979">
    <property type="entry name" value="Galactose-bd-like_sf"/>
</dbReference>
<dbReference type="NCBIfam" id="NF045579">
    <property type="entry name" value="rhamnoside_JR"/>
    <property type="match status" value="1"/>
</dbReference>
<dbReference type="InterPro" id="IPR054593">
    <property type="entry name" value="Beta-mannosidase-like_N2"/>
</dbReference>
<comment type="caution">
    <text evidence="5">The sequence shown here is derived from an EMBL/GenBank/DDBJ whole genome shotgun (WGS) entry which is preliminary data.</text>
</comment>
<feature type="signal peptide" evidence="3">
    <location>
        <begin position="1"/>
        <end position="27"/>
    </location>
</feature>
<sequence length="1093" mass="123168">MNRLISKQYLLYIAFSLLSLGHLIAQAPVAPSLSELNQPFDEGDKKTFSHPPKVFYPETWFHYIGGNVSIKGITADLEAIADAGFSGIHLFHGQFGGPWPGVDPQIACLSPLWDGMVKHTAEECRRLGLRFTMQNCPGWAMAGGPWIKPSNAMRHLAWSRTDIEGNSDEIMQKLPLPQPSEEDWRDYEDLMVIAFPTPVDDDGKPLIPASFKSNKEAAWEHLWQGKSENPIQLTATTAENPYWIEVEFPENEIIRTLELPSSNEMNHPWCFEPDMRVKLEAYLPDGTTREVLNTDLPQSNTQDNYPISLACAETKGAKKYRITLINQHNIALKSLRLFTAARKNSWESQAAWVSRSIERTGDLKQHDSETYLNTKQIKDITTFMDAQGNLKWKAPKGKWTVLRIGHVNTGRRNSPAPPEGTGWECNKLSVEGSSAQFAGYIGRLSGENGPLAGGLLNGLLMDSWECYTQTWTAGLDKEFEQITGYPLKKWIPALFGYIVEDQETTFRFLCDWRRVLNTLFVNNFYGNIARLAKENNLSLTYETSAGDGFPTDILEYYKFADVPMCEFWQPMTENFVGSINFKPIKPAASAARIYGKPRVAAEAFTSFSHTWDEHWQMLKEVANVNSTEGVTHLVFHTYTHNPQVGFPPPGTSFSGAGIGTPFLRGQTWWKYMPEFTTYLARCNYLLERGKPVSDVLWYLGDETDHKPDQKAPFPEGFKYDYCNPDVLLNRLSVNNGDLVTPEGLRYRLLWLPEVPRMRPETVEKLYELIYEGATVVGEAPSGLATLSGGKDAQKRFDRTIKKIWGNTSETGIRQIGKGRIISGITLADALEQLDIAPDVKGSGSLWLHRKTENADWYFVTVPKDKSFQGELDFRNSGHAEIWDPLTGNVIPAIYEKKGDRTSVKISLPQAGSYFVVFRKDNPEIPAKSAVEKQVITTIPLSQPWELKFPDGWGAPASFQISELKPWKDLDTSTEAKAFSGTVEYSSTFNIDNTSGNRFILDLGRVDMIAEIIINGKPVRTVWTTPYKADVTKAVRPGKNTLQVKVTSTWFNRLVYDAGQPESNRKTWVLRWPDKNEPLRESGLMGPVTLSIEK</sequence>
<evidence type="ECO:0000313" key="6">
    <source>
        <dbReference type="Proteomes" id="UP000006330"/>
    </source>
</evidence>
<feature type="chain" id="PRO_5003891114" description="Beta-mannosidase-like galactose-binding domain-containing protein" evidence="3">
    <location>
        <begin position="28"/>
        <end position="1093"/>
    </location>
</feature>
<protein>
    <recommendedName>
        <fullName evidence="4">Beta-mannosidase-like galactose-binding domain-containing protein</fullName>
    </recommendedName>
</protein>
<dbReference type="SUPFAM" id="SSF49785">
    <property type="entry name" value="Galactose-binding domain-like"/>
    <property type="match status" value="1"/>
</dbReference>
<dbReference type="RefSeq" id="WP_009860423.1">
    <property type="nucleotide sequence ID" value="NZ_JH976471.1"/>
</dbReference>
<evidence type="ECO:0000256" key="3">
    <source>
        <dbReference type="SAM" id="SignalP"/>
    </source>
</evidence>
<keyword evidence="1 3" id="KW-0732">Signal</keyword>
<dbReference type="Pfam" id="PF17132">
    <property type="entry name" value="Glyco_hydro_106"/>
    <property type="match status" value="1"/>
</dbReference>
<evidence type="ECO:0000256" key="1">
    <source>
        <dbReference type="ARBA" id="ARBA00022729"/>
    </source>
</evidence>